<reference evidence="1" key="1">
    <citation type="submission" date="2013-07" db="EMBL/GenBank/DDBJ databases">
        <title>The genome of Eucalyptus grandis.</title>
        <authorList>
            <person name="Schmutz J."/>
            <person name="Hayes R."/>
            <person name="Myburg A."/>
            <person name="Tuskan G."/>
            <person name="Grattapaglia D."/>
            <person name="Rokhsar D.S."/>
        </authorList>
    </citation>
    <scope>NUCLEOTIDE SEQUENCE</scope>
    <source>
        <tissue evidence="1">Leaf extractions</tissue>
    </source>
</reference>
<gene>
    <name evidence="1" type="ORF">EUGRSUZ_J02670</name>
</gene>
<protein>
    <submittedName>
        <fullName evidence="1">Uncharacterized protein</fullName>
    </submittedName>
</protein>
<sequence length="89" mass="10126">MPTIQACNICEISFNYADNCLLYLNDLDRCVSSLDSPNVTNENCITTFEVRQADFQGSLCDLRELTRKTRFQGTQWTLTKPEHTSTVEG</sequence>
<accession>A0A059AJ76</accession>
<name>A0A059AJ76_EUCGR</name>
<dbReference type="Gramene" id="KCW53425">
    <property type="protein sequence ID" value="KCW53425"/>
    <property type="gene ID" value="EUGRSUZ_J02670"/>
</dbReference>
<proteinExistence type="predicted"/>
<organism evidence="1">
    <name type="scientific">Eucalyptus grandis</name>
    <name type="common">Flooded gum</name>
    <dbReference type="NCBI Taxonomy" id="71139"/>
    <lineage>
        <taxon>Eukaryota</taxon>
        <taxon>Viridiplantae</taxon>
        <taxon>Streptophyta</taxon>
        <taxon>Embryophyta</taxon>
        <taxon>Tracheophyta</taxon>
        <taxon>Spermatophyta</taxon>
        <taxon>Magnoliopsida</taxon>
        <taxon>eudicotyledons</taxon>
        <taxon>Gunneridae</taxon>
        <taxon>Pentapetalae</taxon>
        <taxon>rosids</taxon>
        <taxon>malvids</taxon>
        <taxon>Myrtales</taxon>
        <taxon>Myrtaceae</taxon>
        <taxon>Myrtoideae</taxon>
        <taxon>Eucalypteae</taxon>
        <taxon>Eucalyptus</taxon>
    </lineage>
</organism>
<dbReference type="AlphaFoldDB" id="A0A059AJ76"/>
<dbReference type="InParanoid" id="A0A059AJ76"/>
<dbReference type="EMBL" id="KK198762">
    <property type="protein sequence ID" value="KCW53425.1"/>
    <property type="molecule type" value="Genomic_DNA"/>
</dbReference>
<evidence type="ECO:0000313" key="1">
    <source>
        <dbReference type="EMBL" id="KCW53425.1"/>
    </source>
</evidence>